<dbReference type="Pfam" id="PF10686">
    <property type="entry name" value="YAcAr"/>
    <property type="match status" value="1"/>
</dbReference>
<evidence type="ECO:0000313" key="2">
    <source>
        <dbReference type="EMBL" id="ATL69844.1"/>
    </source>
</evidence>
<dbReference type="EMBL" id="CP023778">
    <property type="protein sequence ID" value="ATL69844.1"/>
    <property type="molecule type" value="Genomic_DNA"/>
</dbReference>
<accession>A0A291RRI4</accession>
<dbReference type="AlphaFoldDB" id="A0A291RRI4"/>
<evidence type="ECO:0000259" key="1">
    <source>
        <dbReference type="Pfam" id="PF10686"/>
    </source>
</evidence>
<dbReference type="KEGG" id="ntp:CRH09_30420"/>
<proteinExistence type="predicted"/>
<sequence>MFNQPTTDREIARLESAVTISPTPPQPSGASLGRGRRILITGSRSWTDRTTIRAALADAWSPDAVLVSGACPRGADALCEACWLAWGGRVERHPADWDRLGRRAGFVRNAQMVSAGADLCLAFIRNNSAGASHTARLAQRAGIPTRVSRATDTPTAADCARG</sequence>
<feature type="domain" description="YspA cpYpsA-related SLOG" evidence="1">
    <location>
        <begin position="37"/>
        <end position="99"/>
    </location>
</feature>
<reference evidence="2 3" key="1">
    <citation type="submission" date="2017-10" db="EMBL/GenBank/DDBJ databases">
        <title>Comparative genomics between pathogenic Norcardia.</title>
        <authorList>
            <person name="Zeng L."/>
        </authorList>
    </citation>
    <scope>NUCLEOTIDE SEQUENCE [LARGE SCALE GENOMIC DNA]</scope>
    <source>
        <strain evidence="2 3">NC_YFY_NT001</strain>
    </source>
</reference>
<name>A0A291RRI4_9NOCA</name>
<dbReference type="Proteomes" id="UP000221961">
    <property type="component" value="Chromosome"/>
</dbReference>
<evidence type="ECO:0000313" key="3">
    <source>
        <dbReference type="Proteomes" id="UP000221961"/>
    </source>
</evidence>
<gene>
    <name evidence="2" type="ORF">CRH09_30420</name>
</gene>
<organism evidence="2 3">
    <name type="scientific">Nocardia terpenica</name>
    <dbReference type="NCBI Taxonomy" id="455432"/>
    <lineage>
        <taxon>Bacteria</taxon>
        <taxon>Bacillati</taxon>
        <taxon>Actinomycetota</taxon>
        <taxon>Actinomycetes</taxon>
        <taxon>Mycobacteriales</taxon>
        <taxon>Nocardiaceae</taxon>
        <taxon>Nocardia</taxon>
    </lineage>
</organism>
<dbReference type="InterPro" id="IPR019627">
    <property type="entry name" value="YAcAr"/>
</dbReference>
<protein>
    <recommendedName>
        <fullName evidence="1">YspA cpYpsA-related SLOG domain-containing protein</fullName>
    </recommendedName>
</protein>